<feature type="transmembrane region" description="Helical" evidence="7">
    <location>
        <begin position="21"/>
        <end position="40"/>
    </location>
</feature>
<feature type="transmembrane region" description="Helical" evidence="7">
    <location>
        <begin position="442"/>
        <end position="463"/>
    </location>
</feature>
<evidence type="ECO:0000256" key="7">
    <source>
        <dbReference type="SAM" id="Phobius"/>
    </source>
</evidence>
<feature type="transmembrane region" description="Helical" evidence="7">
    <location>
        <begin position="165"/>
        <end position="183"/>
    </location>
</feature>
<evidence type="ECO:0000256" key="4">
    <source>
        <dbReference type="ARBA" id="ARBA00022692"/>
    </source>
</evidence>
<evidence type="ECO:0000256" key="2">
    <source>
        <dbReference type="ARBA" id="ARBA00022448"/>
    </source>
</evidence>
<accession>A0A372IN24</accession>
<dbReference type="EMBL" id="QVQT01000004">
    <property type="protein sequence ID" value="RFU16149.1"/>
    <property type="molecule type" value="Genomic_DNA"/>
</dbReference>
<dbReference type="InterPro" id="IPR050367">
    <property type="entry name" value="APC_superfamily"/>
</dbReference>
<evidence type="ECO:0000256" key="1">
    <source>
        <dbReference type="ARBA" id="ARBA00004651"/>
    </source>
</evidence>
<proteinExistence type="predicted"/>
<comment type="subcellular location">
    <subcellularLocation>
        <location evidence="1">Cell membrane</location>
        <topology evidence="1">Multi-pass membrane protein</topology>
    </subcellularLocation>
</comment>
<sequence>MADAPIATPPTLKRALRFRDLTLFYIVSGLSVRWVATAAAAGPSTLVVWLFALVGFFLPLAASVLELSSRYPQEGGLYVWAREAFGDFSGFIAAWMYWMSNLPYFPAVLYFGAGSILFAAGARGHNLSASPVFYMGFAVLWLTAITVLNITGLDMGKRLNNVCSFGSWLPIAILIVLAAVSAMRFGSATAFTRTTLVPHLTLKNAIFWSTIFFAFGGCEAGSFMGEEIENARRVIPRALLAGGSVLAVGYIAGTGSLLVALPGSAVSGVDGFMRGAEQLCTRLGVPWMIAILAVLLALNAVGGAAAFLSSTSRLPFVAGIDRYLPAAFGSIHPRFRTPWVAIGVYGFAGIVVAALGQAGTTVRGAYDVLVAMSIITYFIPYLFVFAAMIRLQKKPAGAEVMRVPGGAKVAVPLAAMGFVTTMLTIVLSVIPPDEEPNKPLAVAKVLISTAVLIGAGAGVFWAARRKGQSGDGPDQRSAPETDA</sequence>
<dbReference type="PIRSF" id="PIRSF006060">
    <property type="entry name" value="AA_transporter"/>
    <property type="match status" value="1"/>
</dbReference>
<dbReference type="GO" id="GO:0022857">
    <property type="term" value="F:transmembrane transporter activity"/>
    <property type="evidence" value="ECO:0007669"/>
    <property type="project" value="InterPro"/>
</dbReference>
<evidence type="ECO:0000313" key="8">
    <source>
        <dbReference type="EMBL" id="RFU16149.1"/>
    </source>
</evidence>
<dbReference type="OrthoDB" id="9791588at2"/>
<dbReference type="PANTHER" id="PTHR42770">
    <property type="entry name" value="AMINO ACID TRANSPORTER-RELATED"/>
    <property type="match status" value="1"/>
</dbReference>
<dbReference type="Proteomes" id="UP000264702">
    <property type="component" value="Unassembled WGS sequence"/>
</dbReference>
<keyword evidence="6 7" id="KW-0472">Membrane</keyword>
<feature type="transmembrane region" description="Helical" evidence="7">
    <location>
        <begin position="238"/>
        <end position="265"/>
    </location>
</feature>
<dbReference type="RefSeq" id="WP_117300212.1">
    <property type="nucleotide sequence ID" value="NZ_QVQT02000004.1"/>
</dbReference>
<keyword evidence="5 7" id="KW-1133">Transmembrane helix</keyword>
<name>A0A372IN24_9BACT</name>
<dbReference type="GO" id="GO:0005886">
    <property type="term" value="C:plasma membrane"/>
    <property type="evidence" value="ECO:0007669"/>
    <property type="project" value="UniProtKB-SubCell"/>
</dbReference>
<gene>
    <name evidence="8" type="ORF">D0Y96_12080</name>
</gene>
<feature type="transmembrane region" description="Helical" evidence="7">
    <location>
        <begin position="46"/>
        <end position="65"/>
    </location>
</feature>
<keyword evidence="2" id="KW-0813">Transport</keyword>
<evidence type="ECO:0000256" key="6">
    <source>
        <dbReference type="ARBA" id="ARBA00023136"/>
    </source>
</evidence>
<dbReference type="Pfam" id="PF13520">
    <property type="entry name" value="AA_permease_2"/>
    <property type="match status" value="1"/>
</dbReference>
<keyword evidence="9" id="KW-1185">Reference proteome</keyword>
<reference evidence="8 9" key="1">
    <citation type="submission" date="2018-08" db="EMBL/GenBank/DDBJ databases">
        <title>Acidipila sp. 4G-K13, an acidobacterium isolated from forest soil.</title>
        <authorList>
            <person name="Gao Z.-H."/>
            <person name="Qiu L.-H."/>
        </authorList>
    </citation>
    <scope>NUCLEOTIDE SEQUENCE [LARGE SCALE GENOMIC DNA]</scope>
    <source>
        <strain evidence="8 9">4G-K13</strain>
    </source>
</reference>
<evidence type="ECO:0000256" key="5">
    <source>
        <dbReference type="ARBA" id="ARBA00022989"/>
    </source>
</evidence>
<feature type="transmembrane region" description="Helical" evidence="7">
    <location>
        <begin position="409"/>
        <end position="430"/>
    </location>
</feature>
<dbReference type="PANTHER" id="PTHR42770:SF15">
    <property type="entry name" value="GLUTAMATE_GAMMA-AMINOBUTYRATE ANTIPORTER-RELATED"/>
    <property type="match status" value="1"/>
</dbReference>
<keyword evidence="4 7" id="KW-0812">Transmembrane</keyword>
<dbReference type="AlphaFoldDB" id="A0A372IN24"/>
<protein>
    <submittedName>
        <fullName evidence="8">Amino acid permease</fullName>
    </submittedName>
</protein>
<comment type="caution">
    <text evidence="8">The sequence shown here is derived from an EMBL/GenBank/DDBJ whole genome shotgun (WGS) entry which is preliminary data.</text>
</comment>
<feature type="transmembrane region" description="Helical" evidence="7">
    <location>
        <begin position="368"/>
        <end position="389"/>
    </location>
</feature>
<organism evidence="8 9">
    <name type="scientific">Paracidobacterium acidisoli</name>
    <dbReference type="NCBI Taxonomy" id="2303751"/>
    <lineage>
        <taxon>Bacteria</taxon>
        <taxon>Pseudomonadati</taxon>
        <taxon>Acidobacteriota</taxon>
        <taxon>Terriglobia</taxon>
        <taxon>Terriglobales</taxon>
        <taxon>Acidobacteriaceae</taxon>
        <taxon>Paracidobacterium</taxon>
    </lineage>
</organism>
<feature type="transmembrane region" description="Helical" evidence="7">
    <location>
        <begin position="132"/>
        <end position="153"/>
    </location>
</feature>
<feature type="transmembrane region" description="Helical" evidence="7">
    <location>
        <begin position="339"/>
        <end position="356"/>
    </location>
</feature>
<evidence type="ECO:0000256" key="3">
    <source>
        <dbReference type="ARBA" id="ARBA00022475"/>
    </source>
</evidence>
<keyword evidence="3" id="KW-1003">Cell membrane</keyword>
<dbReference type="InterPro" id="IPR002293">
    <property type="entry name" value="AA/rel_permease1"/>
</dbReference>
<dbReference type="Gene3D" id="1.20.1740.10">
    <property type="entry name" value="Amino acid/polyamine transporter I"/>
    <property type="match status" value="1"/>
</dbReference>
<evidence type="ECO:0000313" key="9">
    <source>
        <dbReference type="Proteomes" id="UP000264702"/>
    </source>
</evidence>
<feature type="transmembrane region" description="Helical" evidence="7">
    <location>
        <begin position="285"/>
        <end position="308"/>
    </location>
</feature>